<dbReference type="GO" id="GO:0006508">
    <property type="term" value="P:proteolysis"/>
    <property type="evidence" value="ECO:0007669"/>
    <property type="project" value="UniProtKB-KW"/>
</dbReference>
<comment type="caution">
    <text evidence="9">The sequence shown here is derived from an EMBL/GenBank/DDBJ whole genome shotgun (WGS) entry which is preliminary data.</text>
</comment>
<protein>
    <recommendedName>
        <fullName evidence="11">Exosortase/archaeosortase family protein</fullName>
    </recommendedName>
</protein>
<evidence type="ECO:0000256" key="5">
    <source>
        <dbReference type="ARBA" id="ARBA00022801"/>
    </source>
</evidence>
<keyword evidence="4 8" id="KW-0812">Transmembrane</keyword>
<dbReference type="Proteomes" id="UP000178336">
    <property type="component" value="Unassembled WGS sequence"/>
</dbReference>
<keyword evidence="5" id="KW-0378">Hydrolase</keyword>
<gene>
    <name evidence="9" type="ORF">A3A48_00575</name>
</gene>
<keyword evidence="2" id="KW-1003">Cell membrane</keyword>
<sequence>MQETRLIKTPFSKIIILAVVLLMVLPFISTFNEFLTRLFLKWELYRILQDIVVPYEAKVVAGFLNLLGISANAVSKGVWVQGSFLEITWNCLGWQSAVLLLASFLGGFQGKFTNISRFEVVLIGFLGTYLVNFGRLSMVGILAIKINTSVAIFFHDYLALIFVILWFAVFWWFSYSFVLEETKEQGL</sequence>
<evidence type="ECO:0000256" key="6">
    <source>
        <dbReference type="ARBA" id="ARBA00022989"/>
    </source>
</evidence>
<evidence type="ECO:0000256" key="2">
    <source>
        <dbReference type="ARBA" id="ARBA00022475"/>
    </source>
</evidence>
<dbReference type="EMBL" id="MFBN01000038">
    <property type="protein sequence ID" value="OGD94866.1"/>
    <property type="molecule type" value="Genomic_DNA"/>
</dbReference>
<evidence type="ECO:0000256" key="4">
    <source>
        <dbReference type="ARBA" id="ARBA00022692"/>
    </source>
</evidence>
<dbReference type="GO" id="GO:0005886">
    <property type="term" value="C:plasma membrane"/>
    <property type="evidence" value="ECO:0007669"/>
    <property type="project" value="UniProtKB-SubCell"/>
</dbReference>
<name>A0A1F5GSK1_9BACT</name>
<evidence type="ECO:0000313" key="10">
    <source>
        <dbReference type="Proteomes" id="UP000178336"/>
    </source>
</evidence>
<evidence type="ECO:0000256" key="7">
    <source>
        <dbReference type="ARBA" id="ARBA00023136"/>
    </source>
</evidence>
<comment type="subcellular location">
    <subcellularLocation>
        <location evidence="1">Cell membrane</location>
        <topology evidence="1">Multi-pass membrane protein</topology>
    </subcellularLocation>
</comment>
<proteinExistence type="predicted"/>
<evidence type="ECO:0000313" key="9">
    <source>
        <dbReference type="EMBL" id="OGD94866.1"/>
    </source>
</evidence>
<dbReference type="AlphaFoldDB" id="A0A1F5GSK1"/>
<evidence type="ECO:0000256" key="1">
    <source>
        <dbReference type="ARBA" id="ARBA00004651"/>
    </source>
</evidence>
<reference evidence="9 10" key="1">
    <citation type="journal article" date="2016" name="Nat. Commun.">
        <title>Thousands of microbial genomes shed light on interconnected biogeochemical processes in an aquifer system.</title>
        <authorList>
            <person name="Anantharaman K."/>
            <person name="Brown C.T."/>
            <person name="Hug L.A."/>
            <person name="Sharon I."/>
            <person name="Castelle C.J."/>
            <person name="Probst A.J."/>
            <person name="Thomas B.C."/>
            <person name="Singh A."/>
            <person name="Wilkins M.J."/>
            <person name="Karaoz U."/>
            <person name="Brodie E.L."/>
            <person name="Williams K.H."/>
            <person name="Hubbard S.S."/>
            <person name="Banfield J.F."/>
        </authorList>
    </citation>
    <scope>NUCLEOTIDE SEQUENCE [LARGE SCALE GENOMIC DNA]</scope>
</reference>
<evidence type="ECO:0008006" key="11">
    <source>
        <dbReference type="Google" id="ProtNLM"/>
    </source>
</evidence>
<dbReference type="NCBIfam" id="TIGR04178">
    <property type="entry name" value="exo_archaeo"/>
    <property type="match status" value="1"/>
</dbReference>
<keyword evidence="3" id="KW-0645">Protease</keyword>
<feature type="transmembrane region" description="Helical" evidence="8">
    <location>
        <begin position="120"/>
        <end position="144"/>
    </location>
</feature>
<organism evidence="9 10">
    <name type="scientific">Candidatus Curtissbacteria bacterium RIFCSPLOWO2_01_FULL_37_9</name>
    <dbReference type="NCBI Taxonomy" id="1797724"/>
    <lineage>
        <taxon>Bacteria</taxon>
        <taxon>Candidatus Curtissiibacteriota</taxon>
    </lineage>
</organism>
<evidence type="ECO:0000256" key="8">
    <source>
        <dbReference type="SAM" id="Phobius"/>
    </source>
</evidence>
<feature type="transmembrane region" description="Helical" evidence="8">
    <location>
        <begin position="87"/>
        <end position="108"/>
    </location>
</feature>
<feature type="transmembrane region" description="Helical" evidence="8">
    <location>
        <begin position="150"/>
        <end position="173"/>
    </location>
</feature>
<dbReference type="InterPro" id="IPR026392">
    <property type="entry name" value="Exo/Archaeosortase_dom"/>
</dbReference>
<feature type="transmembrane region" description="Helical" evidence="8">
    <location>
        <begin position="14"/>
        <end position="35"/>
    </location>
</feature>
<evidence type="ECO:0000256" key="3">
    <source>
        <dbReference type="ARBA" id="ARBA00022670"/>
    </source>
</evidence>
<accession>A0A1F5GSK1</accession>
<keyword evidence="7 8" id="KW-0472">Membrane</keyword>
<dbReference type="GO" id="GO:0008233">
    <property type="term" value="F:peptidase activity"/>
    <property type="evidence" value="ECO:0007669"/>
    <property type="project" value="UniProtKB-KW"/>
</dbReference>
<keyword evidence="6 8" id="KW-1133">Transmembrane helix</keyword>